<protein>
    <recommendedName>
        <fullName evidence="5">Extracellular membrane protein CFEM domain-containing protein</fullName>
    </recommendedName>
</protein>
<feature type="compositionally biased region" description="Low complexity" evidence="1">
    <location>
        <begin position="149"/>
        <end position="162"/>
    </location>
</feature>
<evidence type="ECO:0000313" key="3">
    <source>
        <dbReference type="EMBL" id="RKP40054.1"/>
    </source>
</evidence>
<feature type="signal peptide" evidence="2">
    <location>
        <begin position="1"/>
        <end position="37"/>
    </location>
</feature>
<feature type="chain" id="PRO_5020411085" description="Extracellular membrane protein CFEM domain-containing protein" evidence="2">
    <location>
        <begin position="38"/>
        <end position="219"/>
    </location>
</feature>
<reference evidence="4" key="1">
    <citation type="journal article" date="2018" name="Nat. Microbiol.">
        <title>Leveraging single-cell genomics to expand the fungal tree of life.</title>
        <authorList>
            <person name="Ahrendt S.R."/>
            <person name="Quandt C.A."/>
            <person name="Ciobanu D."/>
            <person name="Clum A."/>
            <person name="Salamov A."/>
            <person name="Andreopoulos B."/>
            <person name="Cheng J.F."/>
            <person name="Woyke T."/>
            <person name="Pelin A."/>
            <person name="Henrissat B."/>
            <person name="Reynolds N.K."/>
            <person name="Benny G.L."/>
            <person name="Smith M.E."/>
            <person name="James T.Y."/>
            <person name="Grigoriev I.V."/>
        </authorList>
    </citation>
    <scope>NUCLEOTIDE SEQUENCE [LARGE SCALE GENOMIC DNA]</scope>
    <source>
        <strain evidence="4">RSA 468</strain>
    </source>
</reference>
<accession>A0A4Q0A1W9</accession>
<evidence type="ECO:0000256" key="2">
    <source>
        <dbReference type="SAM" id="SignalP"/>
    </source>
</evidence>
<dbReference type="Proteomes" id="UP000268162">
    <property type="component" value="Unassembled WGS sequence"/>
</dbReference>
<name>A0A4Q0A1W9_9FUNG</name>
<organism evidence="3 4">
    <name type="scientific">Dimargaris cristalligena</name>
    <dbReference type="NCBI Taxonomy" id="215637"/>
    <lineage>
        <taxon>Eukaryota</taxon>
        <taxon>Fungi</taxon>
        <taxon>Fungi incertae sedis</taxon>
        <taxon>Zoopagomycota</taxon>
        <taxon>Kickxellomycotina</taxon>
        <taxon>Dimargaritomycetes</taxon>
        <taxon>Dimargaritales</taxon>
        <taxon>Dimargaritaceae</taxon>
        <taxon>Dimargaris</taxon>
    </lineage>
</organism>
<feature type="region of interest" description="Disordered" evidence="1">
    <location>
        <begin position="200"/>
        <end position="219"/>
    </location>
</feature>
<proteinExistence type="predicted"/>
<dbReference type="EMBL" id="ML002228">
    <property type="protein sequence ID" value="RKP40054.1"/>
    <property type="molecule type" value="Genomic_DNA"/>
</dbReference>
<dbReference type="AlphaFoldDB" id="A0A4Q0A1W9"/>
<gene>
    <name evidence="3" type="ORF">BJ085DRAFT_37831</name>
</gene>
<evidence type="ECO:0008006" key="5">
    <source>
        <dbReference type="Google" id="ProtNLM"/>
    </source>
</evidence>
<evidence type="ECO:0000313" key="4">
    <source>
        <dbReference type="Proteomes" id="UP000268162"/>
    </source>
</evidence>
<feature type="region of interest" description="Disordered" evidence="1">
    <location>
        <begin position="149"/>
        <end position="179"/>
    </location>
</feature>
<keyword evidence="2" id="KW-0732">Signal</keyword>
<evidence type="ECO:0000256" key="1">
    <source>
        <dbReference type="SAM" id="MobiDB-lite"/>
    </source>
</evidence>
<sequence>MQLGPSDHSTRRWQRVPLSLSFLLLSLLLITLVPTLAQTNRLSLAAVKGVANSAGSLPTEFQCLFDTICQTGAEDDCVDNCLQISEDDYLDCTIQCGATINAYPSTNYTATPASICLVECIATVRNGGVPTDSESLSQIMEDISRITQSATATSSTANTDTATPDDDFPQSIFPSGTQTGVRATGTVSLAYPSGTEDDEVISAGSIVHRGGDVSKYPPS</sequence>
<keyword evidence="4" id="KW-1185">Reference proteome</keyword>